<evidence type="ECO:0000259" key="13">
    <source>
        <dbReference type="Pfam" id="PF00122"/>
    </source>
</evidence>
<dbReference type="FunFam" id="3.40.1110.10:FF:000113">
    <property type="entry name" value="Cation-transporting ATPase"/>
    <property type="match status" value="1"/>
</dbReference>
<dbReference type="GO" id="GO:1902047">
    <property type="term" value="P:polyamine transmembrane transport"/>
    <property type="evidence" value="ECO:0000318"/>
    <property type="project" value="GO_Central"/>
</dbReference>
<dbReference type="PROSITE" id="PS00154">
    <property type="entry name" value="ATPASE_E1_E2"/>
    <property type="match status" value="1"/>
</dbReference>
<dbReference type="Gene3D" id="2.70.150.10">
    <property type="entry name" value="Calcium-transporting ATPase, cytoplasmic transduction domain A"/>
    <property type="match status" value="1"/>
</dbReference>
<feature type="transmembrane region" description="Helical" evidence="12">
    <location>
        <begin position="194"/>
        <end position="211"/>
    </location>
</feature>
<dbReference type="RefSeq" id="XP_002932273.2">
    <property type="nucleotide sequence ID" value="XM_002932227.4"/>
</dbReference>
<evidence type="ECO:0000313" key="16">
    <source>
        <dbReference type="Ensembl" id="ENSXETP00000068837"/>
    </source>
</evidence>
<dbReference type="SFLD" id="SFLDG00002">
    <property type="entry name" value="C1.7:_P-type_atpase_like"/>
    <property type="match status" value="1"/>
</dbReference>
<feature type="transmembrane region" description="Helical" evidence="12">
    <location>
        <begin position="390"/>
        <end position="415"/>
    </location>
</feature>
<evidence type="ECO:0000256" key="7">
    <source>
        <dbReference type="ARBA" id="ARBA00022842"/>
    </source>
</evidence>
<dbReference type="GO" id="GO:0015203">
    <property type="term" value="F:polyamine transmembrane transporter activity"/>
    <property type="evidence" value="ECO:0000318"/>
    <property type="project" value="GO_Central"/>
</dbReference>
<dbReference type="Proteomes" id="UP000008143">
    <property type="component" value="Chromosome 6"/>
</dbReference>
<evidence type="ECO:0000256" key="2">
    <source>
        <dbReference type="ARBA" id="ARBA00006000"/>
    </source>
</evidence>
<keyword evidence="7 12" id="KW-0460">Magnesium</keyword>
<dbReference type="Reactome" id="R-XTR-936837">
    <property type="pathway name" value="Ion transport by P-type ATPases"/>
</dbReference>
<dbReference type="GO" id="GO:0005524">
    <property type="term" value="F:ATP binding"/>
    <property type="evidence" value="ECO:0007669"/>
    <property type="project" value="UniProtKB-UniRule"/>
</dbReference>
<dbReference type="SUPFAM" id="SSF81653">
    <property type="entry name" value="Calcium ATPase, transduction domain A"/>
    <property type="match status" value="1"/>
</dbReference>
<feature type="transmembrane region" description="Helical" evidence="12">
    <location>
        <begin position="899"/>
        <end position="919"/>
    </location>
</feature>
<dbReference type="InterPro" id="IPR047819">
    <property type="entry name" value="P5A-ATPase_N"/>
</dbReference>
<evidence type="ECO:0000256" key="3">
    <source>
        <dbReference type="ARBA" id="ARBA00022692"/>
    </source>
</evidence>
<organism evidence="16">
    <name type="scientific">Xenopus tropicalis</name>
    <name type="common">Western clawed frog</name>
    <name type="synonym">Silurana tropicalis</name>
    <dbReference type="NCBI Taxonomy" id="8364"/>
    <lineage>
        <taxon>Eukaryota</taxon>
        <taxon>Metazoa</taxon>
        <taxon>Chordata</taxon>
        <taxon>Craniata</taxon>
        <taxon>Vertebrata</taxon>
        <taxon>Euteleostomi</taxon>
        <taxon>Amphibia</taxon>
        <taxon>Batrachia</taxon>
        <taxon>Anura</taxon>
        <taxon>Pipoidea</taxon>
        <taxon>Pipidae</taxon>
        <taxon>Xenopodinae</taxon>
        <taxon>Xenopus</taxon>
        <taxon>Silurana</taxon>
    </lineage>
</organism>
<comment type="subcellular location">
    <subcellularLocation>
        <location evidence="1 12">Membrane</location>
        <topology evidence="1 12">Multi-pass membrane protein</topology>
    </subcellularLocation>
</comment>
<dbReference type="Pfam" id="PF00122">
    <property type="entry name" value="E1-E2_ATPase"/>
    <property type="match status" value="1"/>
</dbReference>
<dbReference type="FunFam" id="1.20.1110.10:FF:000023">
    <property type="entry name" value="Cation-transporting ATPase"/>
    <property type="match status" value="1"/>
</dbReference>
<dbReference type="PANTHER" id="PTHR45630">
    <property type="entry name" value="CATION-TRANSPORTING ATPASE-RELATED"/>
    <property type="match status" value="1"/>
</dbReference>
<dbReference type="Pfam" id="PF12409">
    <property type="entry name" value="P5-ATPase"/>
    <property type="match status" value="1"/>
</dbReference>
<dbReference type="InterPro" id="IPR006544">
    <property type="entry name" value="P-type_TPase_V"/>
</dbReference>
<dbReference type="PRINTS" id="PR00119">
    <property type="entry name" value="CATATPASE"/>
</dbReference>
<dbReference type="GO" id="GO:0006874">
    <property type="term" value="P:intracellular calcium ion homeostasis"/>
    <property type="evidence" value="ECO:0000318"/>
    <property type="project" value="GO_Central"/>
</dbReference>
<dbReference type="InterPro" id="IPR018303">
    <property type="entry name" value="ATPase_P-typ_P_site"/>
</dbReference>
<dbReference type="Xenbase" id="XB-GENE-29082435">
    <property type="gene designation" value="LOC100494846"/>
</dbReference>
<feature type="transmembrane region" description="Helical" evidence="12">
    <location>
        <begin position="427"/>
        <end position="449"/>
    </location>
</feature>
<evidence type="ECO:0000256" key="8">
    <source>
        <dbReference type="ARBA" id="ARBA00022967"/>
    </source>
</evidence>
<dbReference type="GeneID" id="100494846"/>
<dbReference type="EC" id="7.2.2.-" evidence="12"/>
<evidence type="ECO:0000313" key="17">
    <source>
        <dbReference type="Proteomes" id="UP000008143"/>
    </source>
</evidence>
<dbReference type="InterPro" id="IPR036412">
    <property type="entry name" value="HAD-like_sf"/>
</dbReference>
<evidence type="ECO:0000313" key="19">
    <source>
        <dbReference type="Xenbase" id="XB-GENE-29082435"/>
    </source>
</evidence>
<feature type="transmembrane region" description="Helical" evidence="12">
    <location>
        <begin position="967"/>
        <end position="989"/>
    </location>
</feature>
<dbReference type="Gene3D" id="3.40.1110.10">
    <property type="entry name" value="Calcium-transporting ATPase, cytoplasmic domain N"/>
    <property type="match status" value="1"/>
</dbReference>
<dbReference type="GO" id="GO:0046872">
    <property type="term" value="F:metal ion binding"/>
    <property type="evidence" value="ECO:0007669"/>
    <property type="project" value="UniProtKB-UniRule"/>
</dbReference>
<dbReference type="Pfam" id="PF13246">
    <property type="entry name" value="Cation_ATPase"/>
    <property type="match status" value="1"/>
</dbReference>
<dbReference type="SUPFAM" id="SSF81665">
    <property type="entry name" value="Calcium ATPase, transmembrane domain M"/>
    <property type="match status" value="1"/>
</dbReference>
<dbReference type="NCBIfam" id="TIGR01657">
    <property type="entry name" value="P-ATPase-V"/>
    <property type="match status" value="1"/>
</dbReference>
<dbReference type="NCBIfam" id="TIGR01494">
    <property type="entry name" value="ATPase_P-type"/>
    <property type="match status" value="1"/>
</dbReference>
<dbReference type="AGR" id="Xenbase:XB-GENE-29082435"/>
<dbReference type="GeneTree" id="ENSGT00940000159448"/>
<dbReference type="GO" id="GO:0016887">
    <property type="term" value="F:ATP hydrolysis activity"/>
    <property type="evidence" value="ECO:0007669"/>
    <property type="project" value="InterPro"/>
</dbReference>
<accession>A0A6I8QHI9</accession>
<reference evidence="16" key="1">
    <citation type="journal article" date="2010" name="Science">
        <title>The genome of the Western clawed frog Xenopus tropicalis.</title>
        <authorList>
            <person name="Hellsten U."/>
            <person name="Harland R.M."/>
            <person name="Gilchrist M.J."/>
            <person name="Hendrix D."/>
            <person name="Jurka J."/>
            <person name="Kapitonov V."/>
            <person name="Ovcharenko I."/>
            <person name="Putnam N.H."/>
            <person name="Shu S."/>
            <person name="Taher L."/>
            <person name="Blitz I.L."/>
            <person name="Blumberg B."/>
            <person name="Dichmann D.S."/>
            <person name="Dubchak I."/>
            <person name="Amaya E."/>
            <person name="Detter J.C."/>
            <person name="Fletcher R."/>
            <person name="Gerhard D.S."/>
            <person name="Goodstein D."/>
            <person name="Graves T."/>
            <person name="Grigoriev I.V."/>
            <person name="Grimwood J."/>
            <person name="Kawashima T."/>
            <person name="Lindquist E."/>
            <person name="Lucas S.M."/>
            <person name="Mead P.E."/>
            <person name="Mitros T."/>
            <person name="Ogino H."/>
            <person name="Ohta Y."/>
            <person name="Poliakov A.V."/>
            <person name="Pollet N."/>
            <person name="Robert J."/>
            <person name="Salamov A."/>
            <person name="Sater A.K."/>
            <person name="Schmutz J."/>
            <person name="Terry A."/>
            <person name="Vize P.D."/>
            <person name="Warren W.C."/>
            <person name="Wells D."/>
            <person name="Wills A."/>
            <person name="Wilson R.K."/>
            <person name="Zimmerman L.B."/>
            <person name="Zorn A.M."/>
            <person name="Grainger R."/>
            <person name="Grammer T."/>
            <person name="Khokha M.K."/>
            <person name="Richardson P.M."/>
            <person name="Rokhsar D.S."/>
        </authorList>
    </citation>
    <scope>NUCLEOTIDE SEQUENCE [LARGE SCALE GENOMIC DNA]</scope>
    <source>
        <strain evidence="16">Nigerian</strain>
    </source>
</reference>
<evidence type="ECO:0000256" key="5">
    <source>
        <dbReference type="ARBA" id="ARBA00022741"/>
    </source>
</evidence>
<dbReference type="SFLD" id="SFLDS00003">
    <property type="entry name" value="Haloacid_Dehalogenase"/>
    <property type="match status" value="1"/>
</dbReference>
<evidence type="ECO:0000256" key="12">
    <source>
        <dbReference type="RuleBase" id="RU362082"/>
    </source>
</evidence>
<keyword evidence="10 12" id="KW-0472">Membrane</keyword>
<keyword evidence="9 12" id="KW-1133">Transmembrane helix</keyword>
<keyword evidence="5 12" id="KW-0547">Nucleotide-binding</keyword>
<dbReference type="InterPro" id="IPR023299">
    <property type="entry name" value="ATPase_P-typ_cyto_dom_N"/>
</dbReference>
<evidence type="ECO:0000259" key="14">
    <source>
        <dbReference type="Pfam" id="PF00690"/>
    </source>
</evidence>
<dbReference type="InterPro" id="IPR004014">
    <property type="entry name" value="ATPase_P-typ_cation-transptr_N"/>
</dbReference>
<dbReference type="InterPro" id="IPR001757">
    <property type="entry name" value="P_typ_ATPase"/>
</dbReference>
<keyword evidence="3 12" id="KW-0812">Transmembrane</keyword>
<dbReference type="OrthoDB" id="48943at2759"/>
<dbReference type="SUPFAM" id="SSF81660">
    <property type="entry name" value="Metal cation-transporting ATPase, ATP-binding domain N"/>
    <property type="match status" value="1"/>
</dbReference>
<dbReference type="GO" id="GO:0031902">
    <property type="term" value="C:late endosome membrane"/>
    <property type="evidence" value="ECO:0000318"/>
    <property type="project" value="GO_Central"/>
</dbReference>
<feature type="transmembrane region" description="Helical" evidence="12">
    <location>
        <begin position="217"/>
        <end position="236"/>
    </location>
</feature>
<dbReference type="InterPro" id="IPR059000">
    <property type="entry name" value="ATPase_P-type_domA"/>
</dbReference>
<comment type="similarity">
    <text evidence="2 12">Belongs to the cation transport ATPase (P-type) (TC 3.A.3) family. Type V subfamily.</text>
</comment>
<evidence type="ECO:0000256" key="4">
    <source>
        <dbReference type="ARBA" id="ARBA00022723"/>
    </source>
</evidence>
<feature type="domain" description="Cation-transporting P-type ATPase N-terminal" evidence="14">
    <location>
        <begin position="156"/>
        <end position="208"/>
    </location>
</feature>
<sequence length="1189" mass="132919">MTESYSVLNQGQENELELFGYKTVWWRQALCVVGHIISLGFLQLLFYWRPELDVWCRCAPCRLMEADVVLIRTTDEHREYSKRKVLEISPCTGGSKPVHQIVTEKNSIISKLITEPEGRMRYMEVQKIRYAWNTVEGKFQRIGVLDEELSCLDIYSKFGSGLSPEDREIRQRVCGPNSIEVKIKPVWVLLFKEIFNPFYVFQAYSICLWLSNNYVEYACAILAMTLVSVAATIYNLRAQSVKLHKMSISFNSIMVTVLHKNGELKEVEAQSLVPGDVIVLAETNRSLPCDAILISGGCTVNEGMLTGESVPVTKIPLPCSEGSVPWKTQSGDDYKKHVLFCGSELIQTKAQSQELVKAVVLQTGFNTTKGDLLKSILYNKSINVKLHRQAMYVVLILVVFTLGEAVYTAVIFTYYEASVQDTVLMCLIVLSVAVNAALPASLTLGLLYAQTRLKKLGIFCISPQRINLAGQLNLFCFDKTGTLTEDFLDLHGVVPFSGGSFQDIHFFTTGKTLPWGPLLGAMTSCHSLIMLNGKMLGDPLDVKMFEGTGWEFKSHAAHRTKDGELISCTLVKPAAGAGEDPVEGIAILHQFPFSSSLKRMSVITQIIGERDLTVFVKGAPEVVIELCKPGTVPPNVSEKLDYYTTQGFRVIGLAYRLFMNESLPDLHHIERDMIETDLIFLGLLILENRLKPETISVLQELAAANIRNVMITGDNLQTALNIGTNCGMIPKSSKLILVEANEPQKHVPASITWKTIIQNEENKHKESILPINMNDGWNHNTFQPVKYHFAMDGKAFEILLQHFYNLVPKVLLNGTIFARMTPRQKSSLIEEFQKIDYHVGMCGDGANDCGALKMANVGISLSELEASVASPFTSNIPNIKCVTTLIKEGRNALVSSFTVFKFLTMVTLLALTSFVLLFLKQALLGNIQFTLQDIGIMVVFSLTASLNGPAPKLAPYRPPGQLLSPSLLLSVTLHCLLNIALEVTAFLLLQQQPWINESDVISACQPLNHSTGNVTTTEVASASAASLVTTVFFISSMNYIVLEFVFSKGRPFRKRLHTNYLLSFMMVLQVAVLLFLLFADIESVYTALELACTPYYWRVYILIMGLVHFAVSYAIEEGIIENRSLWLWLKRRSNYQSKSLYRKLQRRSETDTEWPPQNRTDYAIKSVSVTDRDILVIQNASYQPPTAND</sequence>
<evidence type="ECO:0000256" key="9">
    <source>
        <dbReference type="ARBA" id="ARBA00022989"/>
    </source>
</evidence>
<comment type="catalytic activity">
    <reaction evidence="11 12">
        <text>ATP + H2O = ADP + phosphate + H(+)</text>
        <dbReference type="Rhea" id="RHEA:13065"/>
        <dbReference type="ChEBI" id="CHEBI:15377"/>
        <dbReference type="ChEBI" id="CHEBI:15378"/>
        <dbReference type="ChEBI" id="CHEBI:30616"/>
        <dbReference type="ChEBI" id="CHEBI:43474"/>
        <dbReference type="ChEBI" id="CHEBI:456216"/>
    </reaction>
</comment>
<dbReference type="Ensembl" id="ENSXETT00000078047">
    <property type="protein sequence ID" value="ENSXETP00000068837"/>
    <property type="gene ID" value="ENSXETG00000019414"/>
</dbReference>
<dbReference type="Bgee" id="ENSXETG00000019414">
    <property type="expression patterns" value="Expressed in mesonephros and 3 other cell types or tissues"/>
</dbReference>
<dbReference type="FunFam" id="3.40.50.1000:FF:000075">
    <property type="entry name" value="Cation-transporting ATPase"/>
    <property type="match status" value="1"/>
</dbReference>
<feature type="transmembrane region" description="Helical" evidence="12">
    <location>
        <begin position="1095"/>
        <end position="1115"/>
    </location>
</feature>
<feature type="domain" description="P5B-type ATPase N-terminal" evidence="15">
    <location>
        <begin position="12"/>
        <end position="133"/>
    </location>
</feature>
<dbReference type="AlphaFoldDB" id="A0A6I8QHI9"/>
<evidence type="ECO:0000259" key="15">
    <source>
        <dbReference type="Pfam" id="PF12409"/>
    </source>
</evidence>
<dbReference type="PANTHER" id="PTHR45630:SF17">
    <property type="entry name" value="CATION-TRANSPORTING ATPASE"/>
    <property type="match status" value="1"/>
</dbReference>
<feature type="transmembrane region" description="Helical" evidence="12">
    <location>
        <begin position="925"/>
        <end position="946"/>
    </location>
</feature>
<reference evidence="16" key="2">
    <citation type="submission" date="2020-05" db="UniProtKB">
        <authorList>
            <consortium name="Ensembl"/>
        </authorList>
    </citation>
    <scope>IDENTIFICATION</scope>
</reference>
<keyword evidence="17" id="KW-1185">Reference proteome</keyword>
<evidence type="ECO:0000256" key="10">
    <source>
        <dbReference type="ARBA" id="ARBA00023136"/>
    </source>
</evidence>
<feature type="transmembrane region" description="Helical" evidence="12">
    <location>
        <begin position="25"/>
        <end position="48"/>
    </location>
</feature>
<name>A0A6I8QHI9_XENTR</name>
<gene>
    <name evidence="16 18 19" type="primary">LOC100494846</name>
</gene>
<dbReference type="InterPro" id="IPR023214">
    <property type="entry name" value="HAD_sf"/>
</dbReference>
<dbReference type="GO" id="GO:0019829">
    <property type="term" value="F:ATPase-coupled monoatomic cation transmembrane transporter activity"/>
    <property type="evidence" value="ECO:0000318"/>
    <property type="project" value="GO_Central"/>
</dbReference>
<reference evidence="18" key="3">
    <citation type="submission" date="2025-04" db="UniProtKB">
        <authorList>
            <consortium name="RefSeq"/>
        </authorList>
    </citation>
    <scope>IDENTIFICATION</scope>
    <source>
        <strain evidence="18">Nigerian</strain>
        <tissue evidence="18">Liver and blood</tissue>
    </source>
</reference>
<dbReference type="GO" id="GO:0140358">
    <property type="term" value="F:P-type transmembrane transporter activity"/>
    <property type="evidence" value="ECO:0007669"/>
    <property type="project" value="InterPro"/>
</dbReference>
<evidence type="ECO:0000256" key="6">
    <source>
        <dbReference type="ARBA" id="ARBA00022840"/>
    </source>
</evidence>
<proteinExistence type="inferred from homology"/>
<feature type="transmembrane region" description="Helical" evidence="12">
    <location>
        <begin position="1024"/>
        <end position="1046"/>
    </location>
</feature>
<dbReference type="FunFam" id="2.70.150.10:FF:000035">
    <property type="entry name" value="Cation-transporting ATPase"/>
    <property type="match status" value="1"/>
</dbReference>
<dbReference type="InterPro" id="IPR023298">
    <property type="entry name" value="ATPase_P-typ_TM_dom_sf"/>
</dbReference>
<dbReference type="InterPro" id="IPR044492">
    <property type="entry name" value="P_typ_ATPase_HD_dom"/>
</dbReference>
<evidence type="ECO:0000256" key="1">
    <source>
        <dbReference type="ARBA" id="ARBA00004141"/>
    </source>
</evidence>
<dbReference type="Pfam" id="PF00690">
    <property type="entry name" value="Cation_ATPase_N"/>
    <property type="match status" value="1"/>
</dbReference>
<feature type="domain" description="P-type ATPase A" evidence="13">
    <location>
        <begin position="253"/>
        <end position="375"/>
    </location>
</feature>
<dbReference type="SFLD" id="SFLDF00027">
    <property type="entry name" value="p-type_atpase"/>
    <property type="match status" value="1"/>
</dbReference>
<feature type="transmembrane region" description="Helical" evidence="12">
    <location>
        <begin position="1058"/>
        <end position="1079"/>
    </location>
</feature>
<evidence type="ECO:0000256" key="11">
    <source>
        <dbReference type="ARBA" id="ARBA00049360"/>
    </source>
</evidence>
<dbReference type="InterPro" id="IPR008250">
    <property type="entry name" value="ATPase_P-typ_transduc_dom_A_sf"/>
</dbReference>
<keyword evidence="6 12" id="KW-0067">ATP-binding</keyword>
<keyword evidence="4 12" id="KW-0479">Metal-binding</keyword>
<dbReference type="KEGG" id="xtr:100494846"/>
<dbReference type="Gene3D" id="3.40.50.1000">
    <property type="entry name" value="HAD superfamily/HAD-like"/>
    <property type="match status" value="1"/>
</dbReference>
<protein>
    <recommendedName>
        <fullName evidence="12">Cation-transporting ATPase</fullName>
        <ecNumber evidence="12">7.2.2.-</ecNumber>
    </recommendedName>
</protein>
<evidence type="ECO:0000313" key="18">
    <source>
        <dbReference type="RefSeq" id="XP_002932273.2"/>
    </source>
</evidence>
<dbReference type="SUPFAM" id="SSF56784">
    <property type="entry name" value="HAD-like"/>
    <property type="match status" value="1"/>
</dbReference>
<keyword evidence="8 12" id="KW-1278">Translocase</keyword>